<dbReference type="PANTHER" id="PTHR12526">
    <property type="entry name" value="GLYCOSYLTRANSFERASE"/>
    <property type="match status" value="1"/>
</dbReference>
<keyword evidence="3" id="KW-0328">Glycosyltransferase</keyword>
<sequence length="384" mass="42232">MTKTSPSIAILLRSLHGGGAERVIVNLVSGFAEKGIKMDLVLLKAEGTYLSQVSKEARIVDFNASKFDRGKRWRLPTSFQSTSSLPKLINYLQQEQPKILLSATHFTNEIAILAKHLSRTSTRVVVTEHTTVSVEAKRVEQISARLIPLTSRIFYPWADGIVTVSQGVAQNLANITKLPKERIQTIYNPVITPEILQMAKEPLDHPWFANGEPPVILGVGRFVKQKDFPTLIKAFAEVRKQQLARLMILGGGRERSNLESLVSELNLENDVALLNFVKNPFAYMARAAVFVLSSAWEGLPTVLIEAMAVGTNVVATNCPSGSDEILANGKYGFLVPVGDSSAIAQAILSILSGNTKQIDSEWLNQFTLDNSTQNYLNFLGISEK</sequence>
<dbReference type="SUPFAM" id="SSF53756">
    <property type="entry name" value="UDP-Glycosyltransferase/glycogen phosphorylase"/>
    <property type="match status" value="1"/>
</dbReference>
<keyword evidence="3" id="KW-0808">Transferase</keyword>
<dbReference type="Gene3D" id="3.40.50.2000">
    <property type="entry name" value="Glycogen Phosphorylase B"/>
    <property type="match status" value="2"/>
</dbReference>
<dbReference type="InterPro" id="IPR001296">
    <property type="entry name" value="Glyco_trans_1"/>
</dbReference>
<gene>
    <name evidence="3" type="ORF">ACE1B6_14860</name>
</gene>
<evidence type="ECO:0000259" key="1">
    <source>
        <dbReference type="Pfam" id="PF00534"/>
    </source>
</evidence>
<proteinExistence type="predicted"/>
<evidence type="ECO:0000313" key="4">
    <source>
        <dbReference type="Proteomes" id="UP001576776"/>
    </source>
</evidence>
<feature type="domain" description="Glycosyl transferase family 1" evidence="1">
    <location>
        <begin position="208"/>
        <end position="354"/>
    </location>
</feature>
<keyword evidence="4" id="KW-1185">Reference proteome</keyword>
<protein>
    <submittedName>
        <fullName evidence="3">Glycosyltransferase</fullName>
        <ecNumber evidence="3">2.4.-.-</ecNumber>
    </submittedName>
</protein>
<dbReference type="RefSeq" id="WP_413258023.1">
    <property type="nucleotide sequence ID" value="NZ_JBHFNS010000058.1"/>
</dbReference>
<dbReference type="EC" id="2.4.-.-" evidence="3"/>
<dbReference type="PANTHER" id="PTHR12526:SF630">
    <property type="entry name" value="GLYCOSYLTRANSFERASE"/>
    <property type="match status" value="1"/>
</dbReference>
<reference evidence="3 4" key="1">
    <citation type="submission" date="2024-09" db="EMBL/GenBank/DDBJ databases">
        <title>Floridaenema gen nov. (Aerosakkonemataceae, Aerosakkonematales ord. nov., Cyanobacteria) from benthic tropical and subtropical fresh waters, with the description of four new species.</title>
        <authorList>
            <person name="Moretto J.A."/>
            <person name="Berthold D.E."/>
            <person name="Lefler F.W."/>
            <person name="Huang I.-S."/>
            <person name="Laughinghouse H. IV."/>
        </authorList>
    </citation>
    <scope>NUCLEOTIDE SEQUENCE [LARGE SCALE GENOMIC DNA]</scope>
    <source>
        <strain evidence="3 4">BLCC-F154</strain>
    </source>
</reference>
<comment type="caution">
    <text evidence="3">The sequence shown here is derived from an EMBL/GenBank/DDBJ whole genome shotgun (WGS) entry which is preliminary data.</text>
</comment>
<dbReference type="Pfam" id="PF00534">
    <property type="entry name" value="Glycos_transf_1"/>
    <property type="match status" value="1"/>
</dbReference>
<accession>A0ABV4YCY3</accession>
<dbReference type="Proteomes" id="UP001576776">
    <property type="component" value="Unassembled WGS sequence"/>
</dbReference>
<organism evidence="3 4">
    <name type="scientific">Floridaenema fluviatile BLCC-F154</name>
    <dbReference type="NCBI Taxonomy" id="3153640"/>
    <lineage>
        <taxon>Bacteria</taxon>
        <taxon>Bacillati</taxon>
        <taxon>Cyanobacteriota</taxon>
        <taxon>Cyanophyceae</taxon>
        <taxon>Oscillatoriophycideae</taxon>
        <taxon>Aerosakkonematales</taxon>
        <taxon>Aerosakkonemataceae</taxon>
        <taxon>Floridanema</taxon>
        <taxon>Floridanema fluviatile</taxon>
    </lineage>
</organism>
<dbReference type="CDD" id="cd03811">
    <property type="entry name" value="GT4_GT28_WabH-like"/>
    <property type="match status" value="1"/>
</dbReference>
<evidence type="ECO:0000259" key="2">
    <source>
        <dbReference type="Pfam" id="PF13439"/>
    </source>
</evidence>
<feature type="domain" description="Glycosyltransferase subfamily 4-like N-terminal" evidence="2">
    <location>
        <begin position="18"/>
        <end position="190"/>
    </location>
</feature>
<dbReference type="GO" id="GO:0016757">
    <property type="term" value="F:glycosyltransferase activity"/>
    <property type="evidence" value="ECO:0007669"/>
    <property type="project" value="UniProtKB-KW"/>
</dbReference>
<evidence type="ECO:0000313" key="3">
    <source>
        <dbReference type="EMBL" id="MFB2936528.1"/>
    </source>
</evidence>
<dbReference type="EMBL" id="JBHFNS010000058">
    <property type="protein sequence ID" value="MFB2936528.1"/>
    <property type="molecule type" value="Genomic_DNA"/>
</dbReference>
<dbReference type="Pfam" id="PF13439">
    <property type="entry name" value="Glyco_transf_4"/>
    <property type="match status" value="1"/>
</dbReference>
<dbReference type="InterPro" id="IPR028098">
    <property type="entry name" value="Glyco_trans_4-like_N"/>
</dbReference>
<name>A0ABV4YCY3_9CYAN</name>